<dbReference type="RefSeq" id="WP_108963137.1">
    <property type="nucleotide sequence ID" value="NZ_QEFB01000011.1"/>
</dbReference>
<evidence type="ECO:0000256" key="1">
    <source>
        <dbReference type="ARBA" id="ARBA00022801"/>
    </source>
</evidence>
<evidence type="ECO:0000313" key="4">
    <source>
        <dbReference type="EMBL" id="PWC06698.1"/>
    </source>
</evidence>
<sequence>MRTLPILLDVDTGVDDALALIFAITHPSLDVRAITCVAGNAPLAQVVENTLRILDAADAPPIPVAAGAVRPLLSPGRAASHVHGEDGLGGLVLPETSRVPESVSAVELMRRTLAESDEPLTLVALAPQTNLALLLRTHPEVVDKIERIVFMGGSASVGNATALAEFNVWHDPEAAAIVLGSGIPIFMYGLDVFNQVTVAQDAAASLATGGSPLGVVVGALLGNRVALSEDSSLVYTGLIGDAGALCALVEPESLRVERRPVRVELAGYGRGQTVVDRRRYSGEDVIYGGVGDWSVIEVALDVDAPRYAALFLETLGLDG</sequence>
<keyword evidence="2" id="KW-0326">Glycosidase</keyword>
<dbReference type="PANTHER" id="PTHR12304">
    <property type="entry name" value="INOSINE-URIDINE PREFERRING NUCLEOSIDE HYDROLASE"/>
    <property type="match status" value="1"/>
</dbReference>
<dbReference type="GO" id="GO:0006152">
    <property type="term" value="P:purine nucleoside catabolic process"/>
    <property type="evidence" value="ECO:0007669"/>
    <property type="project" value="TreeGrafter"/>
</dbReference>
<dbReference type="InterPro" id="IPR023186">
    <property type="entry name" value="IUNH"/>
</dbReference>
<gene>
    <name evidence="4" type="ORF">DF223_10595</name>
</gene>
<accession>A0A2U1TCT3</accession>
<feature type="domain" description="Inosine/uridine-preferring nucleoside hydrolase" evidence="3">
    <location>
        <begin position="6"/>
        <end position="307"/>
    </location>
</feature>
<dbReference type="InterPro" id="IPR036452">
    <property type="entry name" value="Ribo_hydro-like"/>
</dbReference>
<keyword evidence="5" id="KW-1185">Reference proteome</keyword>
<organism evidence="4 5">
    <name type="scientific">Mycetocola zhujimingii</name>
    <dbReference type="NCBI Taxonomy" id="2079792"/>
    <lineage>
        <taxon>Bacteria</taxon>
        <taxon>Bacillati</taxon>
        <taxon>Actinomycetota</taxon>
        <taxon>Actinomycetes</taxon>
        <taxon>Micrococcales</taxon>
        <taxon>Microbacteriaceae</taxon>
        <taxon>Mycetocola</taxon>
    </lineage>
</organism>
<name>A0A2U1TCT3_9MICO</name>
<dbReference type="Proteomes" id="UP000244962">
    <property type="component" value="Unassembled WGS sequence"/>
</dbReference>
<proteinExistence type="predicted"/>
<dbReference type="Pfam" id="PF01156">
    <property type="entry name" value="IU_nuc_hydro"/>
    <property type="match status" value="1"/>
</dbReference>
<dbReference type="InterPro" id="IPR001910">
    <property type="entry name" value="Inosine/uridine_hydrolase_dom"/>
</dbReference>
<dbReference type="SUPFAM" id="SSF53590">
    <property type="entry name" value="Nucleoside hydrolase"/>
    <property type="match status" value="1"/>
</dbReference>
<keyword evidence="1 4" id="KW-0378">Hydrolase</keyword>
<reference evidence="5" key="1">
    <citation type="submission" date="2018-04" db="EMBL/GenBank/DDBJ databases">
        <authorList>
            <person name="Liu S."/>
            <person name="Wang Z."/>
            <person name="Li J."/>
        </authorList>
    </citation>
    <scope>NUCLEOTIDE SEQUENCE [LARGE SCALE GENOMIC DNA]</scope>
    <source>
        <strain evidence="5">622</strain>
    </source>
</reference>
<evidence type="ECO:0000256" key="2">
    <source>
        <dbReference type="ARBA" id="ARBA00023295"/>
    </source>
</evidence>
<dbReference type="GO" id="GO:0008477">
    <property type="term" value="F:purine nucleosidase activity"/>
    <property type="evidence" value="ECO:0007669"/>
    <property type="project" value="TreeGrafter"/>
</dbReference>
<evidence type="ECO:0000313" key="5">
    <source>
        <dbReference type="Proteomes" id="UP000244962"/>
    </source>
</evidence>
<protein>
    <submittedName>
        <fullName evidence="4">Nucleoside hydrolase</fullName>
    </submittedName>
</protein>
<dbReference type="Gene3D" id="3.90.245.10">
    <property type="entry name" value="Ribonucleoside hydrolase-like"/>
    <property type="match status" value="1"/>
</dbReference>
<dbReference type="EMBL" id="QEFB01000011">
    <property type="protein sequence ID" value="PWC06698.1"/>
    <property type="molecule type" value="Genomic_DNA"/>
</dbReference>
<dbReference type="AlphaFoldDB" id="A0A2U1TCT3"/>
<comment type="caution">
    <text evidence="4">The sequence shown here is derived from an EMBL/GenBank/DDBJ whole genome shotgun (WGS) entry which is preliminary data.</text>
</comment>
<dbReference type="GO" id="GO:0005829">
    <property type="term" value="C:cytosol"/>
    <property type="evidence" value="ECO:0007669"/>
    <property type="project" value="TreeGrafter"/>
</dbReference>
<evidence type="ECO:0000259" key="3">
    <source>
        <dbReference type="Pfam" id="PF01156"/>
    </source>
</evidence>
<dbReference type="CDD" id="cd02651">
    <property type="entry name" value="nuc_hydro_IU_UC_XIUA"/>
    <property type="match status" value="1"/>
</dbReference>
<dbReference type="PANTHER" id="PTHR12304:SF4">
    <property type="entry name" value="URIDINE NUCLEOSIDASE"/>
    <property type="match status" value="1"/>
</dbReference>